<name>A0A1J0W026_9NOCA</name>
<protein>
    <recommendedName>
        <fullName evidence="3">Tail terminator</fullName>
    </recommendedName>
</protein>
<evidence type="ECO:0008006" key="3">
    <source>
        <dbReference type="Google" id="ProtNLM"/>
    </source>
</evidence>
<sequence>MALVEYLTAELSGISDTAQVVTRVPDPRPARMVRVIRNDRKARLDVEDREGRRGAHLALDRPRLVLECTDDAGFAHELAANVRALVTAAAPGYIGEVWCDDVDDAGGENDMDPETDAPRYTIVVDLIVRGKILA</sequence>
<proteinExistence type="predicted"/>
<evidence type="ECO:0000313" key="1">
    <source>
        <dbReference type="EMBL" id="APE37668.1"/>
    </source>
</evidence>
<organism evidence="1 2">
    <name type="scientific">Nocardia mangyaensis</name>
    <dbReference type="NCBI Taxonomy" id="2213200"/>
    <lineage>
        <taxon>Bacteria</taxon>
        <taxon>Bacillati</taxon>
        <taxon>Actinomycetota</taxon>
        <taxon>Actinomycetes</taxon>
        <taxon>Mycobacteriales</taxon>
        <taxon>Nocardiaceae</taxon>
        <taxon>Nocardia</taxon>
    </lineage>
</organism>
<dbReference type="AlphaFoldDB" id="A0A1J0W026"/>
<gene>
    <name evidence="1" type="ORF">BOX37_31225</name>
</gene>
<reference evidence="1" key="1">
    <citation type="submission" date="2016-11" db="EMBL/GenBank/DDBJ databases">
        <authorList>
            <person name="Jaros S."/>
            <person name="Januszkiewicz K."/>
            <person name="Wedrychowicz H."/>
        </authorList>
    </citation>
    <scope>NUCLEOTIDE SEQUENCE [LARGE SCALE GENOMIC DNA]</scope>
    <source>
        <strain evidence="1">Y48</strain>
    </source>
</reference>
<accession>A0A1J0W026</accession>
<dbReference type="EMBL" id="CP018082">
    <property type="protein sequence ID" value="APE37668.1"/>
    <property type="molecule type" value="Genomic_DNA"/>
</dbReference>
<dbReference type="KEGG" id="nsl:BOX37_31225"/>
<keyword evidence="2" id="KW-1185">Reference proteome</keyword>
<dbReference type="Proteomes" id="UP000183810">
    <property type="component" value="Chromosome"/>
</dbReference>
<evidence type="ECO:0000313" key="2">
    <source>
        <dbReference type="Proteomes" id="UP000183810"/>
    </source>
</evidence>